<dbReference type="Pfam" id="PF10142">
    <property type="entry name" value="PhoPQ_related"/>
    <property type="match status" value="1"/>
</dbReference>
<name>A0A518HJW5_9BACT</name>
<dbReference type="Gene3D" id="3.40.50.1820">
    <property type="entry name" value="alpha/beta hydrolase"/>
    <property type="match status" value="1"/>
</dbReference>
<dbReference type="SUPFAM" id="SSF53474">
    <property type="entry name" value="alpha/beta-Hydrolases"/>
    <property type="match status" value="1"/>
</dbReference>
<dbReference type="PANTHER" id="PTHR22946:SF9">
    <property type="entry name" value="POLYKETIDE TRANSFERASE AF380"/>
    <property type="match status" value="1"/>
</dbReference>
<dbReference type="KEGG" id="snep:Enr13x_09840"/>
<feature type="chain" id="PRO_5021917456" evidence="3">
    <location>
        <begin position="23"/>
        <end position="402"/>
    </location>
</feature>
<feature type="signal peptide" evidence="3">
    <location>
        <begin position="1"/>
        <end position="22"/>
    </location>
</feature>
<feature type="domain" description="Acetyl xylan esterase" evidence="4">
    <location>
        <begin position="71"/>
        <end position="212"/>
    </location>
</feature>
<evidence type="ECO:0000256" key="1">
    <source>
        <dbReference type="ARBA" id="ARBA00022801"/>
    </source>
</evidence>
<dbReference type="Pfam" id="PF05448">
    <property type="entry name" value="AXE1"/>
    <property type="match status" value="1"/>
</dbReference>
<dbReference type="GO" id="GO:0052689">
    <property type="term" value="F:carboxylic ester hydrolase activity"/>
    <property type="evidence" value="ECO:0007669"/>
    <property type="project" value="UniProtKB-ARBA"/>
</dbReference>
<keyword evidence="1 5" id="KW-0378">Hydrolase</keyword>
<dbReference type="EMBL" id="CP037423">
    <property type="protein sequence ID" value="QDV41146.1"/>
    <property type="molecule type" value="Genomic_DNA"/>
</dbReference>
<evidence type="ECO:0000256" key="3">
    <source>
        <dbReference type="SAM" id="SignalP"/>
    </source>
</evidence>
<evidence type="ECO:0000313" key="6">
    <source>
        <dbReference type="Proteomes" id="UP000319004"/>
    </source>
</evidence>
<dbReference type="RefSeq" id="WP_197455781.1">
    <property type="nucleotide sequence ID" value="NZ_CP037423.1"/>
</dbReference>
<gene>
    <name evidence="5" type="ORF">Enr13x_09840</name>
</gene>
<evidence type="ECO:0000259" key="4">
    <source>
        <dbReference type="Pfam" id="PF05448"/>
    </source>
</evidence>
<accession>A0A518HJW5</accession>
<evidence type="ECO:0000256" key="2">
    <source>
        <dbReference type="SAM" id="MobiDB-lite"/>
    </source>
</evidence>
<dbReference type="InterPro" id="IPR009199">
    <property type="entry name" value="PhoPQ-act_pathogen-rel_PqaA"/>
</dbReference>
<dbReference type="InterPro" id="IPR029058">
    <property type="entry name" value="AB_hydrolase_fold"/>
</dbReference>
<sequence length="402" mass="43873" precursor="true">MPIKFGMVTLLTLAAFCVTANAMQVGPWDLDELSRVPKWEETDKAAKEGMTGILYSSIPYDGNPVQAFAYYSAPEGTAPEGGWPAVVCIHGGGGTAFDDWVKRWNEHGYAAISMDLEGHFPVSQTKGSRRPRLSTDNPGPSRVGVFGDHAKPIEQQWYYHAVAQVVIVHSLIRSFPEVNAEKIGVTGISWGGTLTSTVMGVDNRFKFAVPVYGCGFLPDSDGHQGEAIKPGRQTDVVMTNFDGSAYFKNVTIPTLWVNGTNDNHFTMPITQQSSQAVQGPSTLRYQLEMSHGHGSGWSPEEIYTFADSVVNEGTPLVQFDKPKVDGDQASVTCTASTKITSAELLYTMDSTSVWPERKWRKMPATILGTTINASVPENAVAFFFSATDERKMTTTSEFVMSP</sequence>
<dbReference type="Proteomes" id="UP000319004">
    <property type="component" value="Chromosome"/>
</dbReference>
<proteinExistence type="predicted"/>
<feature type="region of interest" description="Disordered" evidence="2">
    <location>
        <begin position="123"/>
        <end position="144"/>
    </location>
</feature>
<dbReference type="InterPro" id="IPR050261">
    <property type="entry name" value="FrsA_esterase"/>
</dbReference>
<protein>
    <submittedName>
        <fullName evidence="5">Alpha/beta hydrolase family protein</fullName>
    </submittedName>
</protein>
<dbReference type="PANTHER" id="PTHR22946">
    <property type="entry name" value="DIENELACTONE HYDROLASE DOMAIN-CONTAINING PROTEIN-RELATED"/>
    <property type="match status" value="1"/>
</dbReference>
<keyword evidence="3" id="KW-0732">Signal</keyword>
<organism evidence="5 6">
    <name type="scientific">Stieleria neptunia</name>
    <dbReference type="NCBI Taxonomy" id="2527979"/>
    <lineage>
        <taxon>Bacteria</taxon>
        <taxon>Pseudomonadati</taxon>
        <taxon>Planctomycetota</taxon>
        <taxon>Planctomycetia</taxon>
        <taxon>Pirellulales</taxon>
        <taxon>Pirellulaceae</taxon>
        <taxon>Stieleria</taxon>
    </lineage>
</organism>
<evidence type="ECO:0000313" key="5">
    <source>
        <dbReference type="EMBL" id="QDV41146.1"/>
    </source>
</evidence>
<reference evidence="5 6" key="1">
    <citation type="submission" date="2019-03" db="EMBL/GenBank/DDBJ databases">
        <title>Deep-cultivation of Planctomycetes and their phenomic and genomic characterization uncovers novel biology.</title>
        <authorList>
            <person name="Wiegand S."/>
            <person name="Jogler M."/>
            <person name="Boedeker C."/>
            <person name="Pinto D."/>
            <person name="Vollmers J."/>
            <person name="Rivas-Marin E."/>
            <person name="Kohn T."/>
            <person name="Peeters S.H."/>
            <person name="Heuer A."/>
            <person name="Rast P."/>
            <person name="Oberbeckmann S."/>
            <person name="Bunk B."/>
            <person name="Jeske O."/>
            <person name="Meyerdierks A."/>
            <person name="Storesund J.E."/>
            <person name="Kallscheuer N."/>
            <person name="Luecker S."/>
            <person name="Lage O.M."/>
            <person name="Pohl T."/>
            <person name="Merkel B.J."/>
            <person name="Hornburger P."/>
            <person name="Mueller R.-W."/>
            <person name="Bruemmer F."/>
            <person name="Labrenz M."/>
            <person name="Spormann A.M."/>
            <person name="Op den Camp H."/>
            <person name="Overmann J."/>
            <person name="Amann R."/>
            <person name="Jetten M.S.M."/>
            <person name="Mascher T."/>
            <person name="Medema M.H."/>
            <person name="Devos D.P."/>
            <person name="Kaster A.-K."/>
            <person name="Ovreas L."/>
            <person name="Rohde M."/>
            <person name="Galperin M.Y."/>
            <person name="Jogler C."/>
        </authorList>
    </citation>
    <scope>NUCLEOTIDE SEQUENCE [LARGE SCALE GENOMIC DNA]</scope>
    <source>
        <strain evidence="5 6">Enr13</strain>
    </source>
</reference>
<dbReference type="InterPro" id="IPR008391">
    <property type="entry name" value="AXE1_dom"/>
</dbReference>
<dbReference type="AlphaFoldDB" id="A0A518HJW5"/>
<keyword evidence="6" id="KW-1185">Reference proteome</keyword>